<evidence type="ECO:0000313" key="2">
    <source>
        <dbReference type="Proteomes" id="UP000702544"/>
    </source>
</evidence>
<dbReference type="EMBL" id="JAACAK010000046">
    <property type="protein sequence ID" value="NIR74649.1"/>
    <property type="molecule type" value="Genomic_DNA"/>
</dbReference>
<proteinExistence type="predicted"/>
<dbReference type="AlphaFoldDB" id="A0AAE4Z6H3"/>
<evidence type="ECO:0000313" key="1">
    <source>
        <dbReference type="EMBL" id="NIR74649.1"/>
    </source>
</evidence>
<feature type="non-terminal residue" evidence="1">
    <location>
        <position position="1"/>
    </location>
</feature>
<gene>
    <name evidence="1" type="ORF">GWO12_05995</name>
</gene>
<dbReference type="Proteomes" id="UP000702544">
    <property type="component" value="Unassembled WGS sequence"/>
</dbReference>
<name>A0AAE4Z6H3_9BACT</name>
<accession>A0AAE4Z6H3</accession>
<organism evidence="1 2">
    <name type="scientific">Candidatus Kutchimonas denitrificans</name>
    <dbReference type="NCBI Taxonomy" id="3056748"/>
    <lineage>
        <taxon>Bacteria</taxon>
        <taxon>Pseudomonadati</taxon>
        <taxon>Gemmatimonadota</taxon>
        <taxon>Gemmatimonadia</taxon>
        <taxon>Candidatus Palauibacterales</taxon>
        <taxon>Candidatus Palauibacteraceae</taxon>
        <taxon>Candidatus Kutchimonas</taxon>
    </lineage>
</organism>
<reference evidence="1 2" key="1">
    <citation type="submission" date="2020-01" db="EMBL/GenBank/DDBJ databases">
        <title>Genomes assembled from Gulf of Kutch pelagic sediment metagenomes.</title>
        <authorList>
            <person name="Chandrashekar M."/>
            <person name="Mahajan M.S."/>
            <person name="Dave K.J."/>
            <person name="Vatsa P."/>
            <person name="Nathani N.M."/>
        </authorList>
    </citation>
    <scope>NUCLEOTIDE SEQUENCE [LARGE SCALE GENOMIC DNA]</scope>
    <source>
        <strain evidence="1">KS3-K002</strain>
    </source>
</reference>
<comment type="caution">
    <text evidence="1">The sequence shown here is derived from an EMBL/GenBank/DDBJ whole genome shotgun (WGS) entry which is preliminary data.</text>
</comment>
<protein>
    <submittedName>
        <fullName evidence="1">Uncharacterized protein</fullName>
    </submittedName>
</protein>
<sequence length="260" mass="28047">LTVMYEQAQRAEAEEEGRIDTVQVGPLTAYAHEGEATAARALLDSAWATLVRHLRSEVSVLPERRYRYGMPGGPRGAGVRGLDVSNPAEVVRDVHLSLRARIDPTGTFVDRLPFEPLDPTRRTGVYLDLVTATSRAARSCYLGEISGCREALSLGGPVDGVGVYPLDEHARRLLVQVAVELGGEGAYRRLLAPEGAGLEVRLAAAAGVEIDSVLAAWRAEVLESVVHRSPGVDPLTGVASLAWIAAFLFLACRSTRWRLN</sequence>